<dbReference type="EMBL" id="JAIQCJ010002152">
    <property type="protein sequence ID" value="KAJ8780619.1"/>
    <property type="molecule type" value="Genomic_DNA"/>
</dbReference>
<feature type="compositionally biased region" description="Low complexity" evidence="1">
    <location>
        <begin position="322"/>
        <end position="333"/>
    </location>
</feature>
<feature type="compositionally biased region" description="Low complexity" evidence="1">
    <location>
        <begin position="188"/>
        <end position="216"/>
    </location>
</feature>
<reference evidence="2 3" key="1">
    <citation type="submission" date="2022-11" db="EMBL/GenBank/DDBJ databases">
        <title>Whole genome sequence of Eschrichtius robustus ER-17-0199.</title>
        <authorList>
            <person name="Bruniche-Olsen A."/>
            <person name="Black A.N."/>
            <person name="Fields C.J."/>
            <person name="Walden K."/>
            <person name="Dewoody J.A."/>
        </authorList>
    </citation>
    <scope>NUCLEOTIDE SEQUENCE [LARGE SCALE GENOMIC DNA]</scope>
    <source>
        <strain evidence="2">ER-17-0199</strain>
        <tissue evidence="2">Blubber</tissue>
    </source>
</reference>
<feature type="compositionally biased region" description="Low complexity" evidence="1">
    <location>
        <begin position="255"/>
        <end position="267"/>
    </location>
</feature>
<proteinExistence type="predicted"/>
<dbReference type="Proteomes" id="UP001159641">
    <property type="component" value="Unassembled WGS sequence"/>
</dbReference>
<protein>
    <recommendedName>
        <fullName evidence="4">Basic proline-rich protein-like</fullName>
    </recommendedName>
</protein>
<keyword evidence="3" id="KW-1185">Reference proteome</keyword>
<sequence>MTEAGAVGTHLEADEEAAEAQGRDSSVLGCKLAGRGSRGPSAVRNPGSERRAAVVTGDPSPLSPSPAARRLALIPFTRASHGPHLGTAAAGTHFTEGSARGADTGLRLLGRAGPRAPPLAPGATASAPGPPAPPIGRRLGLGSAMFGHPPPPARPDAGLPKFRGVSRTGAPRYPRRALPSAFRRLPHLRPGPAAGAPRHGPSVRGAALTAAGGARHAQQDRPQDGRERRPRPPEGALQRVSASARRQGPAGAGGVCAEAAGPRAEPGAGSGPRQRRPSATVSSQLREAEGWGQPAVAREGGDSEAPPGPGASREVRRRQRLEAALGEAGAPGALERHRRESSRAGWGRPGPPAP</sequence>
<organism evidence="2 3">
    <name type="scientific">Eschrichtius robustus</name>
    <name type="common">California gray whale</name>
    <name type="synonym">Eschrichtius gibbosus</name>
    <dbReference type="NCBI Taxonomy" id="9764"/>
    <lineage>
        <taxon>Eukaryota</taxon>
        <taxon>Metazoa</taxon>
        <taxon>Chordata</taxon>
        <taxon>Craniata</taxon>
        <taxon>Vertebrata</taxon>
        <taxon>Euteleostomi</taxon>
        <taxon>Mammalia</taxon>
        <taxon>Eutheria</taxon>
        <taxon>Laurasiatheria</taxon>
        <taxon>Artiodactyla</taxon>
        <taxon>Whippomorpha</taxon>
        <taxon>Cetacea</taxon>
        <taxon>Mysticeti</taxon>
        <taxon>Eschrichtiidae</taxon>
        <taxon>Eschrichtius</taxon>
    </lineage>
</organism>
<feature type="compositionally biased region" description="Basic and acidic residues" evidence="1">
    <location>
        <begin position="217"/>
        <end position="232"/>
    </location>
</feature>
<dbReference type="AlphaFoldDB" id="A0AB34GQB0"/>
<evidence type="ECO:0008006" key="4">
    <source>
        <dbReference type="Google" id="ProtNLM"/>
    </source>
</evidence>
<evidence type="ECO:0000256" key="1">
    <source>
        <dbReference type="SAM" id="MobiDB-lite"/>
    </source>
</evidence>
<feature type="region of interest" description="Disordered" evidence="1">
    <location>
        <begin position="1"/>
        <end position="69"/>
    </location>
</feature>
<evidence type="ECO:0000313" key="2">
    <source>
        <dbReference type="EMBL" id="KAJ8780619.1"/>
    </source>
</evidence>
<comment type="caution">
    <text evidence="2">The sequence shown here is derived from an EMBL/GenBank/DDBJ whole genome shotgun (WGS) entry which is preliminary data.</text>
</comment>
<accession>A0AB34GQB0</accession>
<evidence type="ECO:0000313" key="3">
    <source>
        <dbReference type="Proteomes" id="UP001159641"/>
    </source>
</evidence>
<gene>
    <name evidence="2" type="ORF">J1605_000662</name>
</gene>
<name>A0AB34GQB0_ESCRO</name>
<feature type="region of interest" description="Disordered" evidence="1">
    <location>
        <begin position="108"/>
        <end position="354"/>
    </location>
</feature>